<organism evidence="8 9">
    <name type="scientific">Vigna unguiculata</name>
    <name type="common">Cowpea</name>
    <dbReference type="NCBI Taxonomy" id="3917"/>
    <lineage>
        <taxon>Eukaryota</taxon>
        <taxon>Viridiplantae</taxon>
        <taxon>Streptophyta</taxon>
        <taxon>Embryophyta</taxon>
        <taxon>Tracheophyta</taxon>
        <taxon>Spermatophyta</taxon>
        <taxon>Magnoliopsida</taxon>
        <taxon>eudicotyledons</taxon>
        <taxon>Gunneridae</taxon>
        <taxon>Pentapetalae</taxon>
        <taxon>rosids</taxon>
        <taxon>fabids</taxon>
        <taxon>Fabales</taxon>
        <taxon>Fabaceae</taxon>
        <taxon>Papilionoideae</taxon>
        <taxon>50 kb inversion clade</taxon>
        <taxon>NPAAA clade</taxon>
        <taxon>indigoferoid/millettioid clade</taxon>
        <taxon>Phaseoleae</taxon>
        <taxon>Vigna</taxon>
    </lineage>
</organism>
<dbReference type="Pfam" id="PF03283">
    <property type="entry name" value="PAE"/>
    <property type="match status" value="1"/>
</dbReference>
<evidence type="ECO:0000313" key="9">
    <source>
        <dbReference type="Proteomes" id="UP000501690"/>
    </source>
</evidence>
<evidence type="ECO:0000256" key="1">
    <source>
        <dbReference type="ARBA" id="ARBA00003534"/>
    </source>
</evidence>
<evidence type="ECO:0000256" key="6">
    <source>
        <dbReference type="RuleBase" id="RU363114"/>
    </source>
</evidence>
<evidence type="ECO:0000256" key="7">
    <source>
        <dbReference type="SAM" id="Phobius"/>
    </source>
</evidence>
<feature type="transmembrane region" description="Helical" evidence="7">
    <location>
        <begin position="30"/>
        <end position="49"/>
    </location>
</feature>
<evidence type="ECO:0000256" key="4">
    <source>
        <dbReference type="ARBA" id="ARBA00022512"/>
    </source>
</evidence>
<dbReference type="GO" id="GO:0016787">
    <property type="term" value="F:hydrolase activity"/>
    <property type="evidence" value="ECO:0007669"/>
    <property type="project" value="UniProtKB-KW"/>
</dbReference>
<keyword evidence="9" id="KW-1185">Reference proteome</keyword>
<keyword evidence="4 6" id="KW-0134">Cell wall</keyword>
<comment type="subcellular location">
    <subcellularLocation>
        <location evidence="2 6">Secreted</location>
        <location evidence="2 6">Cell wall</location>
    </subcellularLocation>
</comment>
<dbReference type="InterPro" id="IPR004963">
    <property type="entry name" value="PAE/NOTUM"/>
</dbReference>
<name>A0A4D6NCX3_VIGUN</name>
<dbReference type="EMBL" id="CP039354">
    <property type="protein sequence ID" value="QCE11703.1"/>
    <property type="molecule type" value="Genomic_DNA"/>
</dbReference>
<evidence type="ECO:0000256" key="3">
    <source>
        <dbReference type="ARBA" id="ARBA00005784"/>
    </source>
</evidence>
<dbReference type="GO" id="GO:0071555">
    <property type="term" value="P:cell wall organization"/>
    <property type="evidence" value="ECO:0007669"/>
    <property type="project" value="UniProtKB-KW"/>
</dbReference>
<comment type="similarity">
    <text evidence="3 6">Belongs to the pectinacetylesterase family.</text>
</comment>
<dbReference type="Proteomes" id="UP000501690">
    <property type="component" value="Linkage Group LG10"/>
</dbReference>
<dbReference type="PANTHER" id="PTHR21562">
    <property type="entry name" value="NOTUM-RELATED"/>
    <property type="match status" value="1"/>
</dbReference>
<keyword evidence="7" id="KW-0472">Membrane</keyword>
<dbReference type="PANTHER" id="PTHR21562:SF83">
    <property type="entry name" value="PECTIN ACETYLESTERASE 4"/>
    <property type="match status" value="1"/>
</dbReference>
<evidence type="ECO:0000313" key="8">
    <source>
        <dbReference type="EMBL" id="QCE11703.1"/>
    </source>
</evidence>
<reference evidence="8 9" key="1">
    <citation type="submission" date="2019-04" db="EMBL/GenBank/DDBJ databases">
        <title>An improved genome assembly and genetic linkage map for asparagus bean, Vigna unguiculata ssp. sesquipedialis.</title>
        <authorList>
            <person name="Xia Q."/>
            <person name="Zhang R."/>
            <person name="Dong Y."/>
        </authorList>
    </citation>
    <scope>NUCLEOTIDE SEQUENCE [LARGE SCALE GENOMIC DNA]</scope>
    <source>
        <tissue evidence="8">Leaf</tissue>
    </source>
</reference>
<keyword evidence="6" id="KW-0964">Secreted</keyword>
<dbReference type="EC" id="3.1.1.-" evidence="6"/>
<evidence type="ECO:0000256" key="5">
    <source>
        <dbReference type="ARBA" id="ARBA00023316"/>
    </source>
</evidence>
<comment type="function">
    <text evidence="1 6">Hydrolyzes acetyl esters in homogalacturonan regions of pectin. In type I primary cell wall, galacturonic acid residues of pectin can be acetylated at the O-2 and O-3 positions. Decreasing the degree of acetylation of pectin gels in vitro alters their physical properties.</text>
</comment>
<keyword evidence="5 6" id="KW-0961">Cell wall biogenesis/degradation</keyword>
<sequence length="425" mass="47750">MPHSSSSPSSVPTISNLRFRALILGFSKNYAIAAFVFLLLFSLSIFSHLDSRSRSRPGYPSHPRSTLVPLTLLRNVNRTRALCLDGSAPGYHFQSGFGSGSRNWLLHIEGGGWCNSIASCTQRKFTHLGSSNYMEKLIPFSGILSPDPSQNPDFFNWNKVKIRYCDGASFAGHPESERGSELFFRGQVIWEAIMDELLSIGLSEAKQALLSGCSAGGLAALIHCDNFRQVLPKEATVKCLSDAGFFLDEKDISGNSTMRSFYHDVAQLQVTIKCIFVMQCLFPQEIVKNIKTPLFLVHPAYDFWQIRNILVPQGSDPLGHWQSCRLNIRNCNANMIDKLDGYRGSLLKTLNEFLQRKEIGMFINSCFVHCQTEMEVTWHSPNSPKINDKTIAESVGDWYFDREAVKRIDCSSFPCNPTCHNMDFT</sequence>
<dbReference type="AlphaFoldDB" id="A0A4D6NCX3"/>
<keyword evidence="7" id="KW-1133">Transmembrane helix</keyword>
<protein>
    <recommendedName>
        <fullName evidence="6">Pectin acetylesterase</fullName>
        <ecNumber evidence="6">3.1.1.-</ecNumber>
    </recommendedName>
</protein>
<proteinExistence type="inferred from homology"/>
<keyword evidence="6" id="KW-0378">Hydrolase</keyword>
<evidence type="ECO:0000256" key="2">
    <source>
        <dbReference type="ARBA" id="ARBA00004191"/>
    </source>
</evidence>
<accession>A0A4D6NCX3</accession>
<gene>
    <name evidence="8" type="ORF">DEO72_LG10g2939</name>
</gene>
<keyword evidence="7" id="KW-0812">Transmembrane</keyword>